<feature type="region of interest" description="Disordered" evidence="1">
    <location>
        <begin position="1"/>
        <end position="24"/>
    </location>
</feature>
<organism evidence="2 3">
    <name type="scientific">Hydrogenovibrio marinus</name>
    <dbReference type="NCBI Taxonomy" id="28885"/>
    <lineage>
        <taxon>Bacteria</taxon>
        <taxon>Pseudomonadati</taxon>
        <taxon>Pseudomonadota</taxon>
        <taxon>Gammaproteobacteria</taxon>
        <taxon>Thiotrichales</taxon>
        <taxon>Piscirickettsiaceae</taxon>
        <taxon>Hydrogenovibrio</taxon>
    </lineage>
</organism>
<reference evidence="2 3" key="1">
    <citation type="submission" date="2014-04" db="EMBL/GenBank/DDBJ databases">
        <title>Draft genome sequence of Hydrogenovibrio marinus MH-110, a model organism for aerobic H2 metabolism.</title>
        <authorList>
            <person name="Cha H.J."/>
            <person name="Jo B.H."/>
            <person name="Hwang B.H."/>
        </authorList>
    </citation>
    <scope>NUCLEOTIDE SEQUENCE [LARGE SCALE GENOMIC DNA]</scope>
    <source>
        <strain evidence="2 3">MH-110</strain>
    </source>
</reference>
<comment type="caution">
    <text evidence="2">The sequence shown here is derived from an EMBL/GenBank/DDBJ whole genome shotgun (WGS) entry which is preliminary data.</text>
</comment>
<proteinExistence type="predicted"/>
<accession>A0A066ZM98</accession>
<dbReference type="AlphaFoldDB" id="A0A066ZM98"/>
<gene>
    <name evidence="2" type="ORF">EI16_12010</name>
</gene>
<protein>
    <recommendedName>
        <fullName evidence="4">Mobilization protein</fullName>
    </recommendedName>
</protein>
<sequence length="91" mass="10500">MAQTQKEKLMEKEKKQAEELKRTRAQLKQIETEEKKKAQEEMDKALFLVGKALMKKAKNDSALKEILLNNLDGLNDRDGKFVRGQLEKIGL</sequence>
<evidence type="ECO:0000313" key="3">
    <source>
        <dbReference type="Proteomes" id="UP000027341"/>
    </source>
</evidence>
<dbReference type="Proteomes" id="UP000027341">
    <property type="component" value="Unassembled WGS sequence"/>
</dbReference>
<evidence type="ECO:0000256" key="1">
    <source>
        <dbReference type="SAM" id="MobiDB-lite"/>
    </source>
</evidence>
<evidence type="ECO:0000313" key="2">
    <source>
        <dbReference type="EMBL" id="KDN94622.1"/>
    </source>
</evidence>
<feature type="compositionally biased region" description="Basic and acidic residues" evidence="1">
    <location>
        <begin position="1"/>
        <end position="22"/>
    </location>
</feature>
<dbReference type="STRING" id="28885.EI16_12010"/>
<evidence type="ECO:0008006" key="4">
    <source>
        <dbReference type="Google" id="ProtNLM"/>
    </source>
</evidence>
<name>A0A066ZM98_HYDMR</name>
<dbReference type="EMBL" id="JMIU01000002">
    <property type="protein sequence ID" value="KDN94622.1"/>
    <property type="molecule type" value="Genomic_DNA"/>
</dbReference>
<keyword evidence="3" id="KW-1185">Reference proteome</keyword>
<dbReference type="RefSeq" id="WP_029913725.1">
    <property type="nucleotide sequence ID" value="NZ_JMIU01000002.1"/>
</dbReference>